<proteinExistence type="predicted"/>
<keyword evidence="3" id="KW-1185">Reference proteome</keyword>
<evidence type="ECO:0000313" key="2">
    <source>
        <dbReference type="EMBL" id="MCT8331105.1"/>
    </source>
</evidence>
<dbReference type="RefSeq" id="WP_261496990.1">
    <property type="nucleotide sequence ID" value="NZ_JAOCQF010000003.1"/>
</dbReference>
<accession>A0ABT2NQ82</accession>
<feature type="domain" description="Phosphoribosyltransferase" evidence="1">
    <location>
        <begin position="13"/>
        <end position="162"/>
    </location>
</feature>
<dbReference type="InterPro" id="IPR000836">
    <property type="entry name" value="PRTase_dom"/>
</dbReference>
<name>A0ABT2NQ82_9RHOB</name>
<dbReference type="Gene3D" id="3.30.1310.20">
    <property type="entry name" value="PRTase-like"/>
    <property type="match status" value="1"/>
</dbReference>
<keyword evidence="2" id="KW-0328">Glycosyltransferase</keyword>
<sequence length="213" mass="21915">MFADRAEAGRRLAERVKALALPRPVVLALPRGGVPVAAVVARSLGAPLGLIFVRKIGVPGHEELAAGAVAEGAEPVFNARVLASIGKRAQDFAGIVAAKRAEIADRRALYLGGAADPDLTDATAVVVDDGIATGATLRAALATLRGRGTARIVLAVPVAPVEARADFAGLADDILILEEPRDFWAVGAHYRSFPQTSDAEVIATLAAARPPPA</sequence>
<comment type="caution">
    <text evidence="2">The sequence shown here is derived from an EMBL/GenBank/DDBJ whole genome shotgun (WGS) entry which is preliminary data.</text>
</comment>
<dbReference type="GO" id="GO:0016757">
    <property type="term" value="F:glycosyltransferase activity"/>
    <property type="evidence" value="ECO:0007669"/>
    <property type="project" value="UniProtKB-KW"/>
</dbReference>
<evidence type="ECO:0000259" key="1">
    <source>
        <dbReference type="Pfam" id="PF00156"/>
    </source>
</evidence>
<dbReference type="EMBL" id="JAOCQF010000003">
    <property type="protein sequence ID" value="MCT8331105.1"/>
    <property type="molecule type" value="Genomic_DNA"/>
</dbReference>
<protein>
    <submittedName>
        <fullName evidence="2">Phosphoribosyltransferase family protein</fullName>
    </submittedName>
</protein>
<dbReference type="Gene3D" id="3.40.50.2020">
    <property type="match status" value="1"/>
</dbReference>
<dbReference type="SUPFAM" id="SSF53271">
    <property type="entry name" value="PRTase-like"/>
    <property type="match status" value="1"/>
</dbReference>
<organism evidence="2 3">
    <name type="scientific">Albidovulum sediminis</name>
    <dbReference type="NCBI Taxonomy" id="3066345"/>
    <lineage>
        <taxon>Bacteria</taxon>
        <taxon>Pseudomonadati</taxon>
        <taxon>Pseudomonadota</taxon>
        <taxon>Alphaproteobacteria</taxon>
        <taxon>Rhodobacterales</taxon>
        <taxon>Paracoccaceae</taxon>
        <taxon>Albidovulum</taxon>
    </lineage>
</organism>
<gene>
    <name evidence="2" type="ORF">N5I32_16420</name>
</gene>
<keyword evidence="2" id="KW-0808">Transferase</keyword>
<dbReference type="CDD" id="cd06223">
    <property type="entry name" value="PRTases_typeI"/>
    <property type="match status" value="1"/>
</dbReference>
<dbReference type="Pfam" id="PF00156">
    <property type="entry name" value="Pribosyltran"/>
    <property type="match status" value="1"/>
</dbReference>
<dbReference type="Proteomes" id="UP001205601">
    <property type="component" value="Unassembled WGS sequence"/>
</dbReference>
<dbReference type="InterPro" id="IPR029057">
    <property type="entry name" value="PRTase-like"/>
</dbReference>
<reference evidence="3" key="1">
    <citation type="submission" date="2023-07" db="EMBL/GenBank/DDBJ databases">
        <title>Defluviimonas sediminis sp. nov., isolated from mangrove sediment.</title>
        <authorList>
            <person name="Liu L."/>
            <person name="Li J."/>
            <person name="Huang Y."/>
            <person name="Pan J."/>
            <person name="Li M."/>
        </authorList>
    </citation>
    <scope>NUCLEOTIDE SEQUENCE [LARGE SCALE GENOMIC DNA]</scope>
    <source>
        <strain evidence="3">FT324</strain>
    </source>
</reference>
<evidence type="ECO:0000313" key="3">
    <source>
        <dbReference type="Proteomes" id="UP001205601"/>
    </source>
</evidence>